<evidence type="ECO:0000313" key="1">
    <source>
        <dbReference type="EMBL" id="CAL1712075.1"/>
    </source>
</evidence>
<dbReference type="InterPro" id="IPR032675">
    <property type="entry name" value="LRR_dom_sf"/>
</dbReference>
<evidence type="ECO:0000313" key="2">
    <source>
        <dbReference type="Proteomes" id="UP001497453"/>
    </source>
</evidence>
<dbReference type="EMBL" id="OZ037949">
    <property type="protein sequence ID" value="CAL1712075.1"/>
    <property type="molecule type" value="Genomic_DNA"/>
</dbReference>
<dbReference type="Gene3D" id="3.80.10.10">
    <property type="entry name" value="Ribonuclease Inhibitor"/>
    <property type="match status" value="1"/>
</dbReference>
<sequence length="420" mass="47938">MTSINPISNLSQELIDMFIDHLHDDEASLASCSLVCKDWMDASRHHLFRRLTFVDNRADKTFPSLFHFLEQSPHVARHVRQLRLGSAPVRPRVFQEDHERGCSHLETSVFLAILSKVPNLSTLTINNVTLGRRSPTETLDLPTARPQLQRLELVRVVLVAPDVFGVYRYDVLAPFSKVEEFYTDCVFIPDDMSPRDVPLAPDISLQTEVNSVEVHGSFLHLIQPAMALHNLTSLTVAAQYREQLRDFGVVAVGSARTLQRVIIDYRADPVREEGDGDPVELQHWASLNLSQCKCLKDLTLRFELLGFPDPIAGPLPWTAAQQILSTTPPNLTSLTFDIIAGVNEGEDLTWAIETMDWNWMRQTLSRFRSLRYIVFTFKDEVQWSPYNWHLYPLGPMAEVGREIIKHELEDWNTRGALKFV</sequence>
<dbReference type="Proteomes" id="UP001497453">
    <property type="component" value="Chromosome 6"/>
</dbReference>
<proteinExistence type="predicted"/>
<name>A0ABP1DWF2_9APHY</name>
<protein>
    <recommendedName>
        <fullName evidence="3">F-box domain-containing protein</fullName>
    </recommendedName>
</protein>
<keyword evidence="2" id="KW-1185">Reference proteome</keyword>
<gene>
    <name evidence="1" type="ORF">GFSPODELE1_LOCUS8654</name>
</gene>
<evidence type="ECO:0008006" key="3">
    <source>
        <dbReference type="Google" id="ProtNLM"/>
    </source>
</evidence>
<organism evidence="1 2">
    <name type="scientific">Somion occarium</name>
    <dbReference type="NCBI Taxonomy" id="3059160"/>
    <lineage>
        <taxon>Eukaryota</taxon>
        <taxon>Fungi</taxon>
        <taxon>Dikarya</taxon>
        <taxon>Basidiomycota</taxon>
        <taxon>Agaricomycotina</taxon>
        <taxon>Agaricomycetes</taxon>
        <taxon>Polyporales</taxon>
        <taxon>Cerrenaceae</taxon>
        <taxon>Somion</taxon>
    </lineage>
</organism>
<dbReference type="InterPro" id="IPR036047">
    <property type="entry name" value="F-box-like_dom_sf"/>
</dbReference>
<accession>A0ABP1DWF2</accession>
<dbReference type="SUPFAM" id="SSF81383">
    <property type="entry name" value="F-box domain"/>
    <property type="match status" value="1"/>
</dbReference>
<reference evidence="2" key="1">
    <citation type="submission" date="2024-04" db="EMBL/GenBank/DDBJ databases">
        <authorList>
            <person name="Shaw F."/>
            <person name="Minotto A."/>
        </authorList>
    </citation>
    <scope>NUCLEOTIDE SEQUENCE [LARGE SCALE GENOMIC DNA]</scope>
</reference>